<name>A0A7S1HZN4_9EUGL</name>
<dbReference type="Pfam" id="PF00708">
    <property type="entry name" value="Acylphosphatase"/>
    <property type="match status" value="1"/>
</dbReference>
<organism evidence="4">
    <name type="scientific">Eutreptiella gymnastica</name>
    <dbReference type="NCBI Taxonomy" id="73025"/>
    <lineage>
        <taxon>Eukaryota</taxon>
        <taxon>Discoba</taxon>
        <taxon>Euglenozoa</taxon>
        <taxon>Euglenida</taxon>
        <taxon>Spirocuta</taxon>
        <taxon>Euglenophyceae</taxon>
        <taxon>Eutreptiales</taxon>
        <taxon>Eutreptiaceae</taxon>
        <taxon>Eutreptiella</taxon>
    </lineage>
</organism>
<feature type="active site" evidence="1">
    <location>
        <position position="46"/>
    </location>
</feature>
<feature type="active site" evidence="1">
    <location>
        <position position="28"/>
    </location>
</feature>
<dbReference type="PROSITE" id="PS51160">
    <property type="entry name" value="ACYLPHOSPHATASE_3"/>
    <property type="match status" value="1"/>
</dbReference>
<dbReference type="InterPro" id="IPR001792">
    <property type="entry name" value="Acylphosphatase-like_dom"/>
</dbReference>
<evidence type="ECO:0000256" key="1">
    <source>
        <dbReference type="PROSITE-ProRule" id="PRU00520"/>
    </source>
</evidence>
<keyword evidence="1" id="KW-0378">Hydrolase</keyword>
<dbReference type="GO" id="GO:0003998">
    <property type="term" value="F:acylphosphatase activity"/>
    <property type="evidence" value="ECO:0007669"/>
    <property type="project" value="UniProtKB-EC"/>
</dbReference>
<dbReference type="EC" id="3.6.1.7" evidence="1"/>
<dbReference type="SUPFAM" id="SSF54975">
    <property type="entry name" value="Acylphosphatase/BLUF domain-like"/>
    <property type="match status" value="1"/>
</dbReference>
<evidence type="ECO:0000259" key="3">
    <source>
        <dbReference type="PROSITE" id="PS51160"/>
    </source>
</evidence>
<comment type="similarity">
    <text evidence="2">Belongs to the acylphosphatase family.</text>
</comment>
<dbReference type="InterPro" id="IPR036046">
    <property type="entry name" value="Acylphosphatase-like_dom_sf"/>
</dbReference>
<protein>
    <recommendedName>
        <fullName evidence="1">acylphosphatase</fullName>
        <ecNumber evidence="1">3.6.1.7</ecNumber>
    </recommendedName>
</protein>
<dbReference type="EMBL" id="HBGA01019282">
    <property type="protein sequence ID" value="CAD8996453.1"/>
    <property type="molecule type" value="Transcribed_RNA"/>
</dbReference>
<comment type="catalytic activity">
    <reaction evidence="1">
        <text>an acyl phosphate + H2O = a carboxylate + phosphate + H(+)</text>
        <dbReference type="Rhea" id="RHEA:14965"/>
        <dbReference type="ChEBI" id="CHEBI:15377"/>
        <dbReference type="ChEBI" id="CHEBI:15378"/>
        <dbReference type="ChEBI" id="CHEBI:29067"/>
        <dbReference type="ChEBI" id="CHEBI:43474"/>
        <dbReference type="ChEBI" id="CHEBI:59918"/>
        <dbReference type="EC" id="3.6.1.7"/>
    </reaction>
</comment>
<reference evidence="4" key="1">
    <citation type="submission" date="2021-01" db="EMBL/GenBank/DDBJ databases">
        <authorList>
            <person name="Corre E."/>
            <person name="Pelletier E."/>
            <person name="Niang G."/>
            <person name="Scheremetjew M."/>
            <person name="Finn R."/>
            <person name="Kale V."/>
            <person name="Holt S."/>
            <person name="Cochrane G."/>
            <person name="Meng A."/>
            <person name="Brown T."/>
            <person name="Cohen L."/>
        </authorList>
    </citation>
    <scope>NUCLEOTIDE SEQUENCE</scope>
    <source>
        <strain evidence="4">NIES-381</strain>
    </source>
</reference>
<accession>A0A7S1HZN4</accession>
<sequence>MSDPKCPSNLLQYHAFANGVKMTGVGLRSKLGKLAESLGVTGWSLNVDDHTVEVQAYGTVDQIHKVSHWLKSHDWIGRVGENINPHTEDYMFDHFFVVGNEGHATTTGKGYPWQADFVGEVPRQKCTRKQLSRNLLDPEPVVPGAGSNLFAGILEPHKR</sequence>
<evidence type="ECO:0000313" key="4">
    <source>
        <dbReference type="EMBL" id="CAD8996453.1"/>
    </source>
</evidence>
<proteinExistence type="inferred from homology"/>
<dbReference type="AlphaFoldDB" id="A0A7S1HZN4"/>
<dbReference type="Gene3D" id="3.30.70.100">
    <property type="match status" value="1"/>
</dbReference>
<evidence type="ECO:0000256" key="2">
    <source>
        <dbReference type="RuleBase" id="RU004168"/>
    </source>
</evidence>
<gene>
    <name evidence="4" type="ORF">EGYM00392_LOCUS7514</name>
</gene>
<feature type="domain" description="Acylphosphatase-like" evidence="3">
    <location>
        <begin position="12"/>
        <end position="99"/>
    </location>
</feature>